<evidence type="ECO:0000256" key="4">
    <source>
        <dbReference type="ARBA" id="ARBA00023139"/>
    </source>
</evidence>
<dbReference type="PhylomeDB" id="Q2RVE9"/>
<dbReference type="EnsemblBacteria" id="ABC21896">
    <property type="protein sequence ID" value="ABC21896"/>
    <property type="gene ID" value="Rru_A1095"/>
</dbReference>
<evidence type="ECO:0000313" key="12">
    <source>
        <dbReference type="Proteomes" id="UP000001929"/>
    </source>
</evidence>
<dbReference type="HOGENOM" id="CLU_016890_9_2_5"/>
<comment type="function">
    <text evidence="8">Part of the Tol-Pal system, which plays a role in outer membrane invagination during cell division and is important for maintaining outer membrane integrity.</text>
</comment>
<dbReference type="PROSITE" id="PS01068">
    <property type="entry name" value="OMPA_1"/>
    <property type="match status" value="1"/>
</dbReference>
<name>Q2RVE9_RHORT</name>
<keyword evidence="5 8" id="KW-0998">Cell outer membrane</keyword>
<dbReference type="InterPro" id="IPR036737">
    <property type="entry name" value="OmpA-like_sf"/>
</dbReference>
<dbReference type="Pfam" id="PF00691">
    <property type="entry name" value="OmpA"/>
    <property type="match status" value="1"/>
</dbReference>
<proteinExistence type="inferred from homology"/>
<keyword evidence="1 8" id="KW-0132">Cell division</keyword>
<dbReference type="PROSITE" id="PS51123">
    <property type="entry name" value="OMPA_2"/>
    <property type="match status" value="1"/>
</dbReference>
<dbReference type="RefSeq" id="WP_011388850.1">
    <property type="nucleotide sequence ID" value="NC_007643.1"/>
</dbReference>
<dbReference type="PROSITE" id="PS51257">
    <property type="entry name" value="PROKAR_LIPOPROTEIN"/>
    <property type="match status" value="1"/>
</dbReference>
<evidence type="ECO:0000256" key="9">
    <source>
        <dbReference type="SAM" id="SignalP"/>
    </source>
</evidence>
<comment type="subcellular location">
    <subcellularLocation>
        <location evidence="8">Cell outer membrane</location>
        <topology evidence="8">Lipid-anchor</topology>
    </subcellularLocation>
</comment>
<evidence type="ECO:0000259" key="10">
    <source>
        <dbReference type="PROSITE" id="PS51123"/>
    </source>
</evidence>
<dbReference type="GO" id="GO:0051301">
    <property type="term" value="P:cell division"/>
    <property type="evidence" value="ECO:0007669"/>
    <property type="project" value="UniProtKB-UniRule"/>
</dbReference>
<dbReference type="InterPro" id="IPR050330">
    <property type="entry name" value="Bact_OuterMem_StrucFunc"/>
</dbReference>
<sequence length="161" mass="17125">MMKFGFLGAVAATMLLAACSSTPDTGAGGAGAGGASSSTSGPTAGSVAEFQQVVGDRVFFGYDQYNLAPDARATLQRQAQWLNQYGNFSLTVEGHADERGTREYNLALGERRANSVREFLISQGVSANRLRVVSYGKERPVCTETAESCYARNRRGVSVPQ</sequence>
<feature type="domain" description="OmpA-like" evidence="10">
    <location>
        <begin position="47"/>
        <end position="161"/>
    </location>
</feature>
<accession>Q2RVE9</accession>
<comment type="similarity">
    <text evidence="8">Belongs to the Pal lipoprotein family.</text>
</comment>
<evidence type="ECO:0000256" key="6">
    <source>
        <dbReference type="ARBA" id="ARBA00023288"/>
    </source>
</evidence>
<dbReference type="KEGG" id="rru:Rru_A1095"/>
<dbReference type="STRING" id="269796.Rru_A1095"/>
<dbReference type="Proteomes" id="UP000001929">
    <property type="component" value="Chromosome"/>
</dbReference>
<dbReference type="PANTHER" id="PTHR30329">
    <property type="entry name" value="STATOR ELEMENT OF FLAGELLAR MOTOR COMPLEX"/>
    <property type="match status" value="1"/>
</dbReference>
<dbReference type="PATRIC" id="fig|269796.9.peg.1153"/>
<organism evidence="11 12">
    <name type="scientific">Rhodospirillum rubrum (strain ATCC 11170 / ATH 1.1.1 / DSM 467 / LMG 4362 / NCIMB 8255 / S1)</name>
    <dbReference type="NCBI Taxonomy" id="269796"/>
    <lineage>
        <taxon>Bacteria</taxon>
        <taxon>Pseudomonadati</taxon>
        <taxon>Pseudomonadota</taxon>
        <taxon>Alphaproteobacteria</taxon>
        <taxon>Rhodospirillales</taxon>
        <taxon>Rhodospirillaceae</taxon>
        <taxon>Rhodospirillum</taxon>
    </lineage>
</organism>
<evidence type="ECO:0000256" key="3">
    <source>
        <dbReference type="ARBA" id="ARBA00023136"/>
    </source>
</evidence>
<keyword evidence="4 8" id="KW-0564">Palmitate</keyword>
<dbReference type="HAMAP" id="MF_02204">
    <property type="entry name" value="Pal"/>
    <property type="match status" value="1"/>
</dbReference>
<dbReference type="CDD" id="cd07185">
    <property type="entry name" value="OmpA_C-like"/>
    <property type="match status" value="1"/>
</dbReference>
<dbReference type="InterPro" id="IPR006665">
    <property type="entry name" value="OmpA-like"/>
</dbReference>
<dbReference type="PANTHER" id="PTHR30329:SF21">
    <property type="entry name" value="LIPOPROTEIN YIAD-RELATED"/>
    <property type="match status" value="1"/>
</dbReference>
<evidence type="ECO:0000313" key="11">
    <source>
        <dbReference type="EMBL" id="ABC21896.1"/>
    </source>
</evidence>
<dbReference type="NCBIfam" id="TIGR02802">
    <property type="entry name" value="Pal_lipo"/>
    <property type="match status" value="1"/>
</dbReference>
<feature type="chain" id="PRO_5004214872" description="Peptidoglycan-associated lipoprotein" evidence="9">
    <location>
        <begin position="18"/>
        <end position="161"/>
    </location>
</feature>
<keyword evidence="2 8" id="KW-0732">Signal</keyword>
<gene>
    <name evidence="8" type="primary">pal</name>
    <name evidence="11" type="ordered locus">Rru_A1095</name>
</gene>
<dbReference type="InterPro" id="IPR006690">
    <property type="entry name" value="OMPA-like_CS"/>
</dbReference>
<feature type="signal peptide" evidence="9">
    <location>
        <begin position="1"/>
        <end position="17"/>
    </location>
</feature>
<dbReference type="SUPFAM" id="SSF103088">
    <property type="entry name" value="OmpA-like"/>
    <property type="match status" value="1"/>
</dbReference>
<protein>
    <recommendedName>
        <fullName evidence="8">Peptidoglycan-associated lipoprotein</fullName>
        <shortName evidence="8">PAL</shortName>
    </recommendedName>
</protein>
<comment type="subunit">
    <text evidence="8">The Tol-Pal system is composed of five core proteins: the inner membrane proteins TolA, TolQ and TolR, the periplasmic protein TolB and the outer membrane protein Pal. They form a network linking the inner and outer membranes and the peptidoglycan layer.</text>
</comment>
<keyword evidence="12" id="KW-1185">Reference proteome</keyword>
<dbReference type="InterPro" id="IPR006664">
    <property type="entry name" value="OMP_bac"/>
</dbReference>
<reference evidence="11 12" key="1">
    <citation type="journal article" date="2011" name="Stand. Genomic Sci.">
        <title>Complete genome sequence of Rhodospirillum rubrum type strain (S1).</title>
        <authorList>
            <person name="Munk A.C."/>
            <person name="Copeland A."/>
            <person name="Lucas S."/>
            <person name="Lapidus A."/>
            <person name="Del Rio T.G."/>
            <person name="Barry K."/>
            <person name="Detter J.C."/>
            <person name="Hammon N."/>
            <person name="Israni S."/>
            <person name="Pitluck S."/>
            <person name="Brettin T."/>
            <person name="Bruce D."/>
            <person name="Han C."/>
            <person name="Tapia R."/>
            <person name="Gilna P."/>
            <person name="Schmutz J."/>
            <person name="Larimer F."/>
            <person name="Land M."/>
            <person name="Kyrpides N.C."/>
            <person name="Mavromatis K."/>
            <person name="Richardson P."/>
            <person name="Rohde M."/>
            <person name="Goker M."/>
            <person name="Klenk H.P."/>
            <person name="Zhang Y."/>
            <person name="Roberts G.P."/>
            <person name="Reslewic S."/>
            <person name="Schwartz D.C."/>
        </authorList>
    </citation>
    <scope>NUCLEOTIDE SEQUENCE [LARGE SCALE GENOMIC DNA]</scope>
    <source>
        <strain evidence="12">ATCC 11170 / ATH 1.1.1 / DSM 467 / LMG 4362 / NCIMB 8255 / S1</strain>
    </source>
</reference>
<evidence type="ECO:0000256" key="2">
    <source>
        <dbReference type="ARBA" id="ARBA00022729"/>
    </source>
</evidence>
<dbReference type="InterPro" id="IPR014169">
    <property type="entry name" value="Pal_lipo_C"/>
</dbReference>
<dbReference type="eggNOG" id="COG2885">
    <property type="taxonomic scope" value="Bacteria"/>
</dbReference>
<dbReference type="InterPro" id="IPR039001">
    <property type="entry name" value="Pal"/>
</dbReference>
<evidence type="ECO:0000256" key="8">
    <source>
        <dbReference type="HAMAP-Rule" id="MF_02204"/>
    </source>
</evidence>
<dbReference type="EMBL" id="CP000230">
    <property type="protein sequence ID" value="ABC21896.1"/>
    <property type="molecule type" value="Genomic_DNA"/>
</dbReference>
<evidence type="ECO:0000256" key="5">
    <source>
        <dbReference type="ARBA" id="ARBA00023237"/>
    </source>
</evidence>
<dbReference type="GO" id="GO:0009279">
    <property type="term" value="C:cell outer membrane"/>
    <property type="evidence" value="ECO:0007669"/>
    <property type="project" value="UniProtKB-SubCell"/>
</dbReference>
<keyword evidence="6 8" id="KW-0449">Lipoprotein</keyword>
<evidence type="ECO:0000256" key="7">
    <source>
        <dbReference type="ARBA" id="ARBA00023306"/>
    </source>
</evidence>
<keyword evidence="7 8" id="KW-0131">Cell cycle</keyword>
<dbReference type="Gene3D" id="3.30.1330.60">
    <property type="entry name" value="OmpA-like domain"/>
    <property type="match status" value="1"/>
</dbReference>
<evidence type="ECO:0000256" key="1">
    <source>
        <dbReference type="ARBA" id="ARBA00022618"/>
    </source>
</evidence>
<dbReference type="AlphaFoldDB" id="Q2RVE9"/>
<dbReference type="PRINTS" id="PR01021">
    <property type="entry name" value="OMPADOMAIN"/>
</dbReference>
<keyword evidence="3 8" id="KW-0472">Membrane</keyword>